<feature type="region of interest" description="Disordered" evidence="1">
    <location>
        <begin position="161"/>
        <end position="250"/>
    </location>
</feature>
<evidence type="ECO:0000313" key="2">
    <source>
        <dbReference type="EMBL" id="KAK3217541.1"/>
    </source>
</evidence>
<dbReference type="AlphaFoldDB" id="A0AAN6MAA2"/>
<sequence length="396" mass="43668">MTSTPQHPSPLARTTSPFKDPRPAPCTPGNTAQLWDEYERRAVENARRRETAWSTSRRQTQQSRFSSGTVLDIIKSYDPHSSPKISIRRASPHLDFGLPVHQDSRSSIADSTVATCKTCQKPITSTLGICQTCTKTIILSAPTTAVPALPPTASITLSHDELTPFPKHQPPSPPPAQKPTHSPSPLPIRLSSLPTPPPHPPSRPRKSSLPHLQISRKPITPQSPTTPPSISHSTRPTSLANITTPPYRHNSATSSELFQMWPYAETTSPSSVRASYQQRAVSAWEDSDSEDEEKGLVSHRTRTCTYLFHKPSEYIGDLPSSTNPLVHPFPVHNPHLFHPPTRSHQVNRKKPERPSPKQSSIVLPPIHSNWSAAKPWLPTTPSAAADAVRHWILAVP</sequence>
<evidence type="ECO:0000313" key="3">
    <source>
        <dbReference type="Proteomes" id="UP001280581"/>
    </source>
</evidence>
<reference evidence="2 3" key="1">
    <citation type="submission" date="2021-02" db="EMBL/GenBank/DDBJ databases">
        <title>Genome assembly of Pseudopithomyces chartarum.</title>
        <authorList>
            <person name="Jauregui R."/>
            <person name="Singh J."/>
            <person name="Voisey C."/>
        </authorList>
    </citation>
    <scope>NUCLEOTIDE SEQUENCE [LARGE SCALE GENOMIC DNA]</scope>
    <source>
        <strain evidence="2 3">AGR01</strain>
    </source>
</reference>
<accession>A0AAN6MAA2</accession>
<keyword evidence="3" id="KW-1185">Reference proteome</keyword>
<feature type="compositionally biased region" description="Polar residues" evidence="1">
    <location>
        <begin position="1"/>
        <end position="17"/>
    </location>
</feature>
<dbReference type="Proteomes" id="UP001280581">
    <property type="component" value="Unassembled WGS sequence"/>
</dbReference>
<comment type="caution">
    <text evidence="2">The sequence shown here is derived from an EMBL/GenBank/DDBJ whole genome shotgun (WGS) entry which is preliminary data.</text>
</comment>
<organism evidence="2 3">
    <name type="scientific">Pseudopithomyces chartarum</name>
    <dbReference type="NCBI Taxonomy" id="1892770"/>
    <lineage>
        <taxon>Eukaryota</taxon>
        <taxon>Fungi</taxon>
        <taxon>Dikarya</taxon>
        <taxon>Ascomycota</taxon>
        <taxon>Pezizomycotina</taxon>
        <taxon>Dothideomycetes</taxon>
        <taxon>Pleosporomycetidae</taxon>
        <taxon>Pleosporales</taxon>
        <taxon>Massarineae</taxon>
        <taxon>Didymosphaeriaceae</taxon>
        <taxon>Pseudopithomyces</taxon>
    </lineage>
</organism>
<feature type="compositionally biased region" description="Low complexity" evidence="1">
    <location>
        <begin position="52"/>
        <end position="65"/>
    </location>
</feature>
<dbReference type="EMBL" id="WVTA01000001">
    <property type="protein sequence ID" value="KAK3217541.1"/>
    <property type="molecule type" value="Genomic_DNA"/>
</dbReference>
<evidence type="ECO:0000256" key="1">
    <source>
        <dbReference type="SAM" id="MobiDB-lite"/>
    </source>
</evidence>
<gene>
    <name evidence="2" type="ORF">GRF29_1g3379004</name>
</gene>
<proteinExistence type="predicted"/>
<feature type="region of interest" description="Disordered" evidence="1">
    <location>
        <begin position="1"/>
        <end position="65"/>
    </location>
</feature>
<feature type="compositionally biased region" description="Pro residues" evidence="1">
    <location>
        <begin position="167"/>
        <end position="186"/>
    </location>
</feature>
<protein>
    <submittedName>
        <fullName evidence="2">Uncharacterized protein</fullName>
    </submittedName>
</protein>
<feature type="region of interest" description="Disordered" evidence="1">
    <location>
        <begin position="332"/>
        <end position="364"/>
    </location>
</feature>
<name>A0AAN6MAA2_9PLEO</name>
<feature type="compositionally biased region" description="Polar residues" evidence="1">
    <location>
        <begin position="239"/>
        <end position="250"/>
    </location>
</feature>
<feature type="compositionally biased region" description="Basic and acidic residues" evidence="1">
    <location>
        <begin position="37"/>
        <end position="51"/>
    </location>
</feature>
<feature type="compositionally biased region" description="Low complexity" evidence="1">
    <location>
        <begin position="220"/>
        <end position="238"/>
    </location>
</feature>